<dbReference type="SMART" id="SM00347">
    <property type="entry name" value="HTH_MARR"/>
    <property type="match status" value="1"/>
</dbReference>
<reference evidence="2 3" key="1">
    <citation type="submission" date="2019-01" db="EMBL/GenBank/DDBJ databases">
        <title>Draft genome sequence of Dictyobacter sp. Uno17.</title>
        <authorList>
            <person name="Wang C.M."/>
            <person name="Zheng Y."/>
            <person name="Sakai Y."/>
            <person name="Abe K."/>
            <person name="Yokota A."/>
            <person name="Yabe S."/>
        </authorList>
    </citation>
    <scope>NUCLEOTIDE SEQUENCE [LARGE SCALE GENOMIC DNA]</scope>
    <source>
        <strain evidence="2 3">Uno17</strain>
    </source>
</reference>
<dbReference type="PANTHER" id="PTHR33164:SF105">
    <property type="entry name" value="TRANSCRIPTIONAL REPRESSOR PROTEIN-RELATED"/>
    <property type="match status" value="1"/>
</dbReference>
<dbReference type="GO" id="GO:0006950">
    <property type="term" value="P:response to stress"/>
    <property type="evidence" value="ECO:0007669"/>
    <property type="project" value="TreeGrafter"/>
</dbReference>
<feature type="domain" description="HTH marR-type" evidence="1">
    <location>
        <begin position="1"/>
        <end position="100"/>
    </location>
</feature>
<keyword evidence="3" id="KW-1185">Reference proteome</keyword>
<accession>A0A5A5TH93</accession>
<dbReference type="InterPro" id="IPR039422">
    <property type="entry name" value="MarR/SlyA-like"/>
</dbReference>
<dbReference type="SUPFAM" id="SSF46785">
    <property type="entry name" value="Winged helix' DNA-binding domain"/>
    <property type="match status" value="1"/>
</dbReference>
<dbReference type="GO" id="GO:0003700">
    <property type="term" value="F:DNA-binding transcription factor activity"/>
    <property type="evidence" value="ECO:0007669"/>
    <property type="project" value="InterPro"/>
</dbReference>
<dbReference type="Proteomes" id="UP000322530">
    <property type="component" value="Unassembled WGS sequence"/>
</dbReference>
<dbReference type="PANTHER" id="PTHR33164">
    <property type="entry name" value="TRANSCRIPTIONAL REGULATOR, MARR FAMILY"/>
    <property type="match status" value="1"/>
</dbReference>
<evidence type="ECO:0000259" key="1">
    <source>
        <dbReference type="PROSITE" id="PS50995"/>
    </source>
</evidence>
<proteinExistence type="predicted"/>
<organism evidence="2 3">
    <name type="scientific">Dictyobacter arantiisoli</name>
    <dbReference type="NCBI Taxonomy" id="2014874"/>
    <lineage>
        <taxon>Bacteria</taxon>
        <taxon>Bacillati</taxon>
        <taxon>Chloroflexota</taxon>
        <taxon>Ktedonobacteria</taxon>
        <taxon>Ktedonobacterales</taxon>
        <taxon>Dictyobacteraceae</taxon>
        <taxon>Dictyobacter</taxon>
    </lineage>
</organism>
<dbReference type="InterPro" id="IPR036390">
    <property type="entry name" value="WH_DNA-bd_sf"/>
</dbReference>
<dbReference type="Pfam" id="PF01047">
    <property type="entry name" value="MarR"/>
    <property type="match status" value="1"/>
</dbReference>
<evidence type="ECO:0000313" key="2">
    <source>
        <dbReference type="EMBL" id="GCF10940.1"/>
    </source>
</evidence>
<protein>
    <recommendedName>
        <fullName evidence="1">HTH marR-type domain-containing protein</fullName>
    </recommendedName>
</protein>
<name>A0A5A5TH93_9CHLR</name>
<dbReference type="InterPro" id="IPR000835">
    <property type="entry name" value="HTH_MarR-typ"/>
</dbReference>
<dbReference type="InterPro" id="IPR036388">
    <property type="entry name" value="WH-like_DNA-bd_sf"/>
</dbReference>
<dbReference type="PRINTS" id="PR00598">
    <property type="entry name" value="HTHMARR"/>
</dbReference>
<dbReference type="Gene3D" id="1.10.10.10">
    <property type="entry name" value="Winged helix-like DNA-binding domain superfamily/Winged helix DNA-binding domain"/>
    <property type="match status" value="1"/>
</dbReference>
<dbReference type="PROSITE" id="PS50995">
    <property type="entry name" value="HTH_MARR_2"/>
    <property type="match status" value="1"/>
</dbReference>
<comment type="caution">
    <text evidence="2">The sequence shown here is derived from an EMBL/GenBank/DDBJ whole genome shotgun (WGS) entry which is preliminary data.</text>
</comment>
<dbReference type="EMBL" id="BIXY01000088">
    <property type="protein sequence ID" value="GCF10940.1"/>
    <property type="molecule type" value="Genomic_DNA"/>
</dbReference>
<gene>
    <name evidence="2" type="ORF">KDI_45040</name>
</gene>
<evidence type="ECO:0000313" key="3">
    <source>
        <dbReference type="Proteomes" id="UP000322530"/>
    </source>
</evidence>
<sequence>MLLESILEDEAEQSITDLAQKLGSDRSTIGRNVHILVRDGLVSLSRGSDRREHTVYVTKKGRETVSLANPLWQKAQTAVADTLGSDQLTMLKALLSQLEEMSI</sequence>
<dbReference type="AlphaFoldDB" id="A0A5A5TH93"/>